<comment type="similarity">
    <text evidence="2">Belongs to the TAF8 family.</text>
</comment>
<feature type="region of interest" description="Disordered" evidence="7">
    <location>
        <begin position="233"/>
        <end position="252"/>
    </location>
</feature>
<evidence type="ECO:0000256" key="1">
    <source>
        <dbReference type="ARBA" id="ARBA00004123"/>
    </source>
</evidence>
<dbReference type="PANTHER" id="PTHR46469:SF1">
    <property type="entry name" value="TRANSCRIPTION INITIATION FACTOR TFIID SUBUNIT 8"/>
    <property type="match status" value="1"/>
</dbReference>
<keyword evidence="6" id="KW-0539">Nucleus</keyword>
<feature type="compositionally biased region" description="Pro residues" evidence="7">
    <location>
        <begin position="1"/>
        <end position="10"/>
    </location>
</feature>
<dbReference type="InterPro" id="IPR037818">
    <property type="entry name" value="TAF8"/>
</dbReference>
<proteinExistence type="inferred from homology"/>
<dbReference type="CDD" id="cd08049">
    <property type="entry name" value="TAF8"/>
    <property type="match status" value="1"/>
</dbReference>
<evidence type="ECO:0000256" key="7">
    <source>
        <dbReference type="SAM" id="MobiDB-lite"/>
    </source>
</evidence>
<feature type="compositionally biased region" description="Basic residues" evidence="7">
    <location>
        <begin position="11"/>
        <end position="27"/>
    </location>
</feature>
<evidence type="ECO:0000256" key="6">
    <source>
        <dbReference type="ARBA" id="ARBA00023242"/>
    </source>
</evidence>
<dbReference type="GO" id="GO:0005669">
    <property type="term" value="C:transcription factor TFIID complex"/>
    <property type="evidence" value="ECO:0007669"/>
    <property type="project" value="InterPro"/>
</dbReference>
<evidence type="ECO:0000313" key="9">
    <source>
        <dbReference type="EMBL" id="EXJ94793.1"/>
    </source>
</evidence>
<feature type="domain" description="Transcription factor TFIID subunit 8 C-terminal" evidence="8">
    <location>
        <begin position="179"/>
        <end position="222"/>
    </location>
</feature>
<dbReference type="eggNOG" id="KOG4336">
    <property type="taxonomic scope" value="Eukaryota"/>
</dbReference>
<dbReference type="Pfam" id="PF10406">
    <property type="entry name" value="TAF8_C"/>
    <property type="match status" value="1"/>
</dbReference>
<dbReference type="HOGENOM" id="CLU_026584_0_0_1"/>
<evidence type="ECO:0000313" key="10">
    <source>
        <dbReference type="Proteomes" id="UP000019484"/>
    </source>
</evidence>
<gene>
    <name evidence="9" type="ORF">A1O1_03191</name>
</gene>
<organism evidence="9 10">
    <name type="scientific">Capronia coronata CBS 617.96</name>
    <dbReference type="NCBI Taxonomy" id="1182541"/>
    <lineage>
        <taxon>Eukaryota</taxon>
        <taxon>Fungi</taxon>
        <taxon>Dikarya</taxon>
        <taxon>Ascomycota</taxon>
        <taxon>Pezizomycotina</taxon>
        <taxon>Eurotiomycetes</taxon>
        <taxon>Chaetothyriomycetidae</taxon>
        <taxon>Chaetothyriales</taxon>
        <taxon>Herpotrichiellaceae</taxon>
        <taxon>Capronia</taxon>
    </lineage>
</organism>
<keyword evidence="5" id="KW-0804">Transcription</keyword>
<evidence type="ECO:0000256" key="3">
    <source>
        <dbReference type="ARBA" id="ARBA00017307"/>
    </source>
</evidence>
<dbReference type="GeneID" id="19158086"/>
<evidence type="ECO:0000256" key="4">
    <source>
        <dbReference type="ARBA" id="ARBA00023015"/>
    </source>
</evidence>
<name>W9YQG2_9EURO</name>
<dbReference type="Proteomes" id="UP000019484">
    <property type="component" value="Unassembled WGS sequence"/>
</dbReference>
<dbReference type="PANTHER" id="PTHR46469">
    <property type="entry name" value="TRANSCRIPTION INITIATION FACTOR TFIID SUBUNIT 8"/>
    <property type="match status" value="1"/>
</dbReference>
<comment type="caution">
    <text evidence="9">The sequence shown here is derived from an EMBL/GenBank/DDBJ whole genome shotgun (WGS) entry which is preliminary data.</text>
</comment>
<feature type="compositionally biased region" description="Basic residues" evidence="7">
    <location>
        <begin position="241"/>
        <end position="252"/>
    </location>
</feature>
<dbReference type="InterPro" id="IPR019473">
    <property type="entry name" value="TFIID_su8_C"/>
</dbReference>
<comment type="subcellular location">
    <subcellularLocation>
        <location evidence="1">Nucleus</location>
    </subcellularLocation>
</comment>
<keyword evidence="10" id="KW-1185">Reference proteome</keyword>
<dbReference type="EMBL" id="AMWN01000002">
    <property type="protein sequence ID" value="EXJ94793.1"/>
    <property type="molecule type" value="Genomic_DNA"/>
</dbReference>
<feature type="region of interest" description="Disordered" evidence="7">
    <location>
        <begin position="308"/>
        <end position="328"/>
    </location>
</feature>
<evidence type="ECO:0000256" key="2">
    <source>
        <dbReference type="ARBA" id="ARBA00008767"/>
    </source>
</evidence>
<evidence type="ECO:0000256" key="5">
    <source>
        <dbReference type="ARBA" id="ARBA00023163"/>
    </source>
</evidence>
<feature type="region of interest" description="Disordered" evidence="7">
    <location>
        <begin position="1"/>
        <end position="28"/>
    </location>
</feature>
<dbReference type="OrthoDB" id="2193813at2759"/>
<dbReference type="AlphaFoldDB" id="W9YQG2"/>
<sequence>MSTTSPPPPPPKRKVPYHHHHVLHHKPQSVPPTEAAILEQAVVDKFLIDCVKTICEEEAVKQGITNPYIESVALEELLAALEEFVLRFLSRVRRSMQAARRTVPIATDFETAIDVLEVPRPDDQLGPYKTEPQINPPLLPTPPPEDEFHNTVELPPSFLGPELDGHGQVARYAFNTAVLPELPSAHTYKHTPVYPYRETDTRKIRELATQEGKLGEQALRKLAGAVKLDAAHPLESESAKQKPKVLQQRRGRKGIRISEQAIFEETVRDLLAHEPGGFELGPIVNCEKAYRMPDDTHAKRLAPALGPASAGLEKHTSAALSGTDVMEV</sequence>
<dbReference type="RefSeq" id="XP_007722287.1">
    <property type="nucleotide sequence ID" value="XM_007724097.1"/>
</dbReference>
<dbReference type="STRING" id="1182541.W9YQG2"/>
<protein>
    <recommendedName>
        <fullName evidence="3">Transcription initiation factor TFIID subunit 8</fullName>
    </recommendedName>
</protein>
<keyword evidence="4" id="KW-0805">Transcription regulation</keyword>
<reference evidence="9 10" key="1">
    <citation type="submission" date="2013-03" db="EMBL/GenBank/DDBJ databases">
        <title>The Genome Sequence of Capronia coronata CBS 617.96.</title>
        <authorList>
            <consortium name="The Broad Institute Genomics Platform"/>
            <person name="Cuomo C."/>
            <person name="de Hoog S."/>
            <person name="Gorbushina A."/>
            <person name="Walker B."/>
            <person name="Young S.K."/>
            <person name="Zeng Q."/>
            <person name="Gargeya S."/>
            <person name="Fitzgerald M."/>
            <person name="Haas B."/>
            <person name="Abouelleil A."/>
            <person name="Allen A.W."/>
            <person name="Alvarado L."/>
            <person name="Arachchi H.M."/>
            <person name="Berlin A.M."/>
            <person name="Chapman S.B."/>
            <person name="Gainer-Dewar J."/>
            <person name="Goldberg J."/>
            <person name="Griggs A."/>
            <person name="Gujja S."/>
            <person name="Hansen M."/>
            <person name="Howarth C."/>
            <person name="Imamovic A."/>
            <person name="Ireland A."/>
            <person name="Larimer J."/>
            <person name="McCowan C."/>
            <person name="Murphy C."/>
            <person name="Pearson M."/>
            <person name="Poon T.W."/>
            <person name="Priest M."/>
            <person name="Roberts A."/>
            <person name="Saif S."/>
            <person name="Shea T."/>
            <person name="Sisk P."/>
            <person name="Sykes S."/>
            <person name="Wortman J."/>
            <person name="Nusbaum C."/>
            <person name="Birren B."/>
        </authorList>
    </citation>
    <scope>NUCLEOTIDE SEQUENCE [LARGE SCALE GENOMIC DNA]</scope>
    <source>
        <strain evidence="9 10">CBS 617.96</strain>
    </source>
</reference>
<dbReference type="GO" id="GO:0006367">
    <property type="term" value="P:transcription initiation at RNA polymerase II promoter"/>
    <property type="evidence" value="ECO:0007669"/>
    <property type="project" value="TreeGrafter"/>
</dbReference>
<evidence type="ECO:0000259" key="8">
    <source>
        <dbReference type="Pfam" id="PF10406"/>
    </source>
</evidence>
<accession>W9YQG2</accession>